<proteinExistence type="predicted"/>
<feature type="domain" description="Gp5/Type VI secretion system Vgr protein OB-fold" evidence="1">
    <location>
        <begin position="381"/>
        <end position="452"/>
    </location>
</feature>
<dbReference type="RefSeq" id="WP_136723063.1">
    <property type="nucleotide sequence ID" value="NZ_SUMC01000007.1"/>
</dbReference>
<protein>
    <submittedName>
        <fullName evidence="2">Type IV secretion protein Rhs</fullName>
    </submittedName>
</protein>
<dbReference type="InterPro" id="IPR037026">
    <property type="entry name" value="Vgr_OB-fold_dom_sf"/>
</dbReference>
<dbReference type="EMBL" id="SUMC01000007">
    <property type="protein sequence ID" value="TKA11600.1"/>
    <property type="molecule type" value="Genomic_DNA"/>
</dbReference>
<dbReference type="SUPFAM" id="SSF69255">
    <property type="entry name" value="gp5 N-terminal domain-like"/>
    <property type="match status" value="1"/>
</dbReference>
<evidence type="ECO:0000313" key="3">
    <source>
        <dbReference type="Proteomes" id="UP000305778"/>
    </source>
</evidence>
<reference evidence="2 3" key="1">
    <citation type="submission" date="2019-04" db="EMBL/GenBank/DDBJ databases">
        <title>Streptomyces oryziradicis sp. nov., a novel actinomycete isolated from rhizosphere soil of rice (Oryza sativa L.).</title>
        <authorList>
            <person name="Li C."/>
        </authorList>
    </citation>
    <scope>NUCLEOTIDE SEQUENCE [LARGE SCALE GENOMIC DNA]</scope>
    <source>
        <strain evidence="2 3">NEAU-C40</strain>
    </source>
</reference>
<organism evidence="2 3">
    <name type="scientific">Actinacidiphila oryziradicis</name>
    <dbReference type="NCBI Taxonomy" id="2571141"/>
    <lineage>
        <taxon>Bacteria</taxon>
        <taxon>Bacillati</taxon>
        <taxon>Actinomycetota</taxon>
        <taxon>Actinomycetes</taxon>
        <taxon>Kitasatosporales</taxon>
        <taxon>Streptomycetaceae</taxon>
        <taxon>Actinacidiphila</taxon>
    </lineage>
</organism>
<dbReference type="Proteomes" id="UP000305778">
    <property type="component" value="Unassembled WGS sequence"/>
</dbReference>
<dbReference type="InterPro" id="IPR047702">
    <property type="entry name" value="VgrG-rel"/>
</dbReference>
<dbReference type="Pfam" id="PF05954">
    <property type="entry name" value="Phage_GPD"/>
    <property type="match status" value="1"/>
</dbReference>
<keyword evidence="3" id="KW-1185">Reference proteome</keyword>
<name>A0A4U0SNL2_9ACTN</name>
<dbReference type="Pfam" id="PF04717">
    <property type="entry name" value="Phage_base_V"/>
    <property type="match status" value="1"/>
</dbReference>
<dbReference type="NCBIfam" id="NF033848">
    <property type="entry name" value="VgrG_rel"/>
    <property type="match status" value="1"/>
</dbReference>
<dbReference type="SUPFAM" id="SSF69279">
    <property type="entry name" value="Phage tail proteins"/>
    <property type="match status" value="1"/>
</dbReference>
<accession>A0A4U0SNL2</accession>
<gene>
    <name evidence="2" type="ORF">FCI23_09600</name>
</gene>
<evidence type="ECO:0000259" key="1">
    <source>
        <dbReference type="Pfam" id="PF04717"/>
    </source>
</evidence>
<dbReference type="SUPFAM" id="SSF69349">
    <property type="entry name" value="Phage fibre proteins"/>
    <property type="match status" value="1"/>
</dbReference>
<dbReference type="Gene3D" id="2.40.50.230">
    <property type="entry name" value="Gp5 N-terminal domain"/>
    <property type="match status" value="1"/>
</dbReference>
<evidence type="ECO:0000313" key="2">
    <source>
        <dbReference type="EMBL" id="TKA11600.1"/>
    </source>
</evidence>
<comment type="caution">
    <text evidence="2">The sequence shown here is derived from an EMBL/GenBank/DDBJ whole genome shotgun (WGS) entry which is preliminary data.</text>
</comment>
<sequence length="636" mass="67188">MTKIGYSNVFSVKIAGKTLDKNVAPLLVAGWVDFGAGVPGSFQLTFRDQKKLVLSLTNADIGAKVELAAVSDGQGAQSPLLTGEITALETDYDATGTFTVIRGYDLGHRMLRQRRVVAYRNMTASDIARKLAGQDKVPVGTIDATKTVYEFITQANVNDWDFLARLADENEMVMSVSSRGEFQFVKPDPASGAPAVSTPGDNSDLVLEAGHDIVRCRVSVTSADQVGKVEARGWDVTTKKPLVGRSTAIGNPGIRIGITPATSIVKFGPATLVETDTPYDKQGEVKNAASALADDVTAAFAELEVTVRGNPKLRPGVPVALADVGVPFEGKYTVTGARHTFGDREFYATYLTVSGRQWRSLYGLASGGASTMPRLPSVANALVTDTKDPLRQGRVKLMFPWLDGTYVSDWTRSVQFGGVNGGGLITPEVDDEVLVAFDRGALDHPFVIGGLYNGKDKPDPVDVKPVDPTTGKIVRRTLSDRSGNRLDLLDQRTGTKRGVRLSTGNDALTINLDRTRTEITIDSKGAVTIKGTRSVSVEAGMDLSLKAGGNLSLKSGGILNMEASTISARSLGPFSVNAVSMLTLNTEGILEIGALAAATVNGTGSLILTSEANILMSAPNIAMAGGLITANAVPVI</sequence>
<dbReference type="OrthoDB" id="1907165at2"/>
<dbReference type="AlphaFoldDB" id="A0A4U0SNL2"/>
<dbReference type="InterPro" id="IPR006531">
    <property type="entry name" value="Gp5/Vgr_OB"/>
</dbReference>